<dbReference type="PANTHER" id="PTHR11845">
    <property type="entry name" value="5'-DEOXYNUCLEOTIDASE HDDC2"/>
    <property type="match status" value="1"/>
</dbReference>
<evidence type="ECO:0000313" key="9">
    <source>
        <dbReference type="EMBL" id="ABD85613.1"/>
    </source>
</evidence>
<dbReference type="InterPro" id="IPR006674">
    <property type="entry name" value="HD_domain"/>
</dbReference>
<dbReference type="STRING" id="316056.RPC_0034"/>
<evidence type="ECO:0000256" key="7">
    <source>
        <dbReference type="ARBA" id="ARBA00022801"/>
    </source>
</evidence>
<dbReference type="GO" id="GO:0046872">
    <property type="term" value="F:metal ion binding"/>
    <property type="evidence" value="ECO:0007669"/>
    <property type="project" value="UniProtKB-KW"/>
</dbReference>
<organism evidence="9">
    <name type="scientific">Rhodopseudomonas palustris (strain BisB18)</name>
    <dbReference type="NCBI Taxonomy" id="316056"/>
    <lineage>
        <taxon>Bacteria</taxon>
        <taxon>Pseudomonadati</taxon>
        <taxon>Pseudomonadota</taxon>
        <taxon>Alphaproteobacteria</taxon>
        <taxon>Hyphomicrobiales</taxon>
        <taxon>Nitrobacteraceae</taxon>
        <taxon>Rhodopseudomonas</taxon>
    </lineage>
</organism>
<dbReference type="EMBL" id="CP000301">
    <property type="protein sequence ID" value="ABD85613.1"/>
    <property type="molecule type" value="Genomic_DNA"/>
</dbReference>
<protein>
    <recommendedName>
        <fullName evidence="5">5'-deoxynucleotidase</fullName>
        <ecNumber evidence="5">3.1.3.89</ecNumber>
    </recommendedName>
</protein>
<evidence type="ECO:0000256" key="4">
    <source>
        <dbReference type="ARBA" id="ARBA00011738"/>
    </source>
</evidence>
<gene>
    <name evidence="9" type="ordered locus">RPC_0034</name>
</gene>
<dbReference type="AlphaFoldDB" id="Q21DC3"/>
<dbReference type="Pfam" id="PF13023">
    <property type="entry name" value="HD_3"/>
    <property type="match status" value="1"/>
</dbReference>
<evidence type="ECO:0000256" key="5">
    <source>
        <dbReference type="ARBA" id="ARBA00012964"/>
    </source>
</evidence>
<reference evidence="9" key="1">
    <citation type="submission" date="2006-03" db="EMBL/GenBank/DDBJ databases">
        <title>Complete sequence of Rhodopseudomonas palustris BisB18.</title>
        <authorList>
            <consortium name="US DOE Joint Genome Institute"/>
            <person name="Copeland A."/>
            <person name="Lucas S."/>
            <person name="Lapidus A."/>
            <person name="Barry K."/>
            <person name="Detter J.C."/>
            <person name="Glavina del Rio T."/>
            <person name="Hammon N."/>
            <person name="Israni S."/>
            <person name="Dalin E."/>
            <person name="Tice H."/>
            <person name="Pitluck S."/>
            <person name="Chain P."/>
            <person name="Malfatti S."/>
            <person name="Shin M."/>
            <person name="Vergez L."/>
            <person name="Schmutz J."/>
            <person name="Larimer F."/>
            <person name="Land M."/>
            <person name="Hauser L."/>
            <person name="Pelletier D.A."/>
            <person name="Kyrpides N."/>
            <person name="Anderson I."/>
            <person name="Oda Y."/>
            <person name="Harwood C.S."/>
            <person name="Richardson P."/>
        </authorList>
    </citation>
    <scope>NUCLEOTIDE SEQUENCE [LARGE SCALE GENOMIC DNA]</scope>
    <source>
        <strain evidence="9">BisB18</strain>
    </source>
</reference>
<evidence type="ECO:0000256" key="2">
    <source>
        <dbReference type="ARBA" id="ARBA00001936"/>
    </source>
</evidence>
<comment type="cofactor">
    <cofactor evidence="3">
        <name>Co(2+)</name>
        <dbReference type="ChEBI" id="CHEBI:48828"/>
    </cofactor>
</comment>
<sequence>MAMLPPDQIKGALAFLREAERLKDVLRSGHTSNGRPESTAEHTWRLCLMAVLFADDLGDIDIAKLLKICIVHDLGEALHGDIPAIDQSADGNKAAQERADLEALTRPLDAKRRAEILALWQDYAAAASPEARLAKGFDKLETILQHNQGRNPADFDYAFNLGYGVKQTAAHPLLAALRAVLDDDTRARVAAQQSAGGRG</sequence>
<dbReference type="PANTHER" id="PTHR11845:SF13">
    <property type="entry name" value="5'-DEOXYNUCLEOTIDASE HDDC2"/>
    <property type="match status" value="1"/>
</dbReference>
<comment type="subunit">
    <text evidence="4">Homodimer.</text>
</comment>
<dbReference type="Gene3D" id="1.10.3210.10">
    <property type="entry name" value="Hypothetical protein af1432"/>
    <property type="match status" value="1"/>
</dbReference>
<dbReference type="InterPro" id="IPR003607">
    <property type="entry name" value="HD/PDEase_dom"/>
</dbReference>
<name>Q21DC3_RHOPB</name>
<evidence type="ECO:0000256" key="3">
    <source>
        <dbReference type="ARBA" id="ARBA00001941"/>
    </source>
</evidence>
<dbReference type="SUPFAM" id="SSF109604">
    <property type="entry name" value="HD-domain/PDEase-like"/>
    <property type="match status" value="1"/>
</dbReference>
<feature type="domain" description="HD/PDEase" evidence="8">
    <location>
        <begin position="35"/>
        <end position="152"/>
    </location>
</feature>
<keyword evidence="6" id="KW-0479">Metal-binding</keyword>
<proteinExistence type="predicted"/>
<dbReference type="HOGENOM" id="CLU_039453_5_0_5"/>
<dbReference type="GO" id="GO:0002953">
    <property type="term" value="F:5'-deoxynucleotidase activity"/>
    <property type="evidence" value="ECO:0007669"/>
    <property type="project" value="UniProtKB-EC"/>
</dbReference>
<evidence type="ECO:0000256" key="6">
    <source>
        <dbReference type="ARBA" id="ARBA00022723"/>
    </source>
</evidence>
<dbReference type="EC" id="3.1.3.89" evidence="5"/>
<dbReference type="SMART" id="SM00471">
    <property type="entry name" value="HDc"/>
    <property type="match status" value="1"/>
</dbReference>
<comment type="cofactor">
    <cofactor evidence="2">
        <name>Mn(2+)</name>
        <dbReference type="ChEBI" id="CHEBI:29035"/>
    </cofactor>
</comment>
<dbReference type="eggNOG" id="COG1896">
    <property type="taxonomic scope" value="Bacteria"/>
</dbReference>
<evidence type="ECO:0000259" key="8">
    <source>
        <dbReference type="SMART" id="SM00471"/>
    </source>
</evidence>
<keyword evidence="7 9" id="KW-0378">Hydrolase</keyword>
<comment type="catalytic activity">
    <reaction evidence="1">
        <text>a 2'-deoxyribonucleoside 5'-phosphate + H2O = a 2'-deoxyribonucleoside + phosphate</text>
        <dbReference type="Rhea" id="RHEA:36167"/>
        <dbReference type="ChEBI" id="CHEBI:15377"/>
        <dbReference type="ChEBI" id="CHEBI:18274"/>
        <dbReference type="ChEBI" id="CHEBI:43474"/>
        <dbReference type="ChEBI" id="CHEBI:65317"/>
        <dbReference type="EC" id="3.1.3.89"/>
    </reaction>
</comment>
<dbReference type="InterPro" id="IPR039356">
    <property type="entry name" value="YfbR/HDDC2"/>
</dbReference>
<evidence type="ECO:0000256" key="1">
    <source>
        <dbReference type="ARBA" id="ARBA00001638"/>
    </source>
</evidence>
<dbReference type="GO" id="GO:0005737">
    <property type="term" value="C:cytoplasm"/>
    <property type="evidence" value="ECO:0007669"/>
    <property type="project" value="TreeGrafter"/>
</dbReference>
<dbReference type="KEGG" id="rpc:RPC_0034"/>
<accession>Q21DC3</accession>